<accession>A0A167W4S2</accession>
<dbReference type="AlphaFoldDB" id="A0A167W4S2"/>
<keyword evidence="3" id="KW-1185">Reference proteome</keyword>
<dbReference type="OrthoDB" id="4869268at2759"/>
<evidence type="ECO:0000256" key="1">
    <source>
        <dbReference type="SAM" id="MobiDB-lite"/>
    </source>
</evidence>
<evidence type="ECO:0000313" key="2">
    <source>
        <dbReference type="EMBL" id="OAA63337.1"/>
    </source>
</evidence>
<organism evidence="2 3">
    <name type="scientific">Niveomyces insectorum RCEF 264</name>
    <dbReference type="NCBI Taxonomy" id="1081102"/>
    <lineage>
        <taxon>Eukaryota</taxon>
        <taxon>Fungi</taxon>
        <taxon>Dikarya</taxon>
        <taxon>Ascomycota</taxon>
        <taxon>Pezizomycotina</taxon>
        <taxon>Sordariomycetes</taxon>
        <taxon>Hypocreomycetidae</taxon>
        <taxon>Hypocreales</taxon>
        <taxon>Cordycipitaceae</taxon>
        <taxon>Niveomyces</taxon>
    </lineage>
</organism>
<feature type="region of interest" description="Disordered" evidence="1">
    <location>
        <begin position="567"/>
        <end position="587"/>
    </location>
</feature>
<evidence type="ECO:0000313" key="3">
    <source>
        <dbReference type="Proteomes" id="UP000076874"/>
    </source>
</evidence>
<dbReference type="PANTHER" id="PTHR21310:SF37">
    <property type="entry name" value="AMINOGLYCOSIDE PHOSPHOTRANSFERASE DOMAIN-CONTAINING PROTEIN"/>
    <property type="match status" value="1"/>
</dbReference>
<reference evidence="2 3" key="1">
    <citation type="journal article" date="2016" name="Genome Biol. Evol.">
        <title>Divergent and convergent evolution of fungal pathogenicity.</title>
        <authorList>
            <person name="Shang Y."/>
            <person name="Xiao G."/>
            <person name="Zheng P."/>
            <person name="Cen K."/>
            <person name="Zhan S."/>
            <person name="Wang C."/>
        </authorList>
    </citation>
    <scope>NUCLEOTIDE SEQUENCE [LARGE SCALE GENOMIC DNA]</scope>
    <source>
        <strain evidence="2 3">RCEF 264</strain>
    </source>
</reference>
<dbReference type="EMBL" id="AZHD01000005">
    <property type="protein sequence ID" value="OAA63337.1"/>
    <property type="molecule type" value="Genomic_DNA"/>
</dbReference>
<gene>
    <name evidence="2" type="ORF">SPI_03500</name>
</gene>
<dbReference type="PANTHER" id="PTHR21310">
    <property type="entry name" value="AMINOGLYCOSIDE PHOSPHOTRANSFERASE-RELATED-RELATED"/>
    <property type="match status" value="1"/>
</dbReference>
<name>A0A167W4S2_9HYPO</name>
<comment type="caution">
    <text evidence="2">The sequence shown here is derived from an EMBL/GenBank/DDBJ whole genome shotgun (WGS) entry which is preliminary data.</text>
</comment>
<dbReference type="STRING" id="1081102.A0A167W4S2"/>
<sequence>MTSQADKKIYLVGAKQIGYEEALDSEADILRNHQQFDESLAFHQDLYFNKKRALERLVAFHVGVDAARVRISYPKQWRRGGFNVAIPMIVFGDASRAEDQTAASVEAERIDDDVARVVLLRCPLPARCAETFHPGSVLEKMRCEMASYVWMQRHCPQVRIPHLYGFGFPDGHHFAYASRFSLFRRAILYIRQAWASFLRRPLPSNYLPVQIPDCPVNVGYMVIEFFGPSFGKQLPLVVQNQPLASEPAKMRNLFRDVSRLMLAVARIPQPRIGAFRFNYDGTISLDNRPVTCDLCLLESEGAPRTMAVDRTYTNVDQYVSDLATFHEQRFLAAPNAAFDTVDCAVQMGVKAFVRAVAHHFTKGRQRDGPFVLYMSDQNAGNIMVDDDWNVTGIFDLEWIIAAPVDAPRTPSWLTWDAIDVMAGARYEAYDTARGLFMDVFREEERLADTRALEEALCGTTLSAAMDTSWSSGRFWFYSALLSVDGMFHVVRRRLVPLFYAGKLPYAAFYRLFDPKPADVVRQKLGDRATYETDLAKLFGRDAPSPETNKEAVTAEMIDAELVRVHGKTETRDAATAAATEKAVEDKD</sequence>
<protein>
    <recommendedName>
        <fullName evidence="4">Aminoglycoside phosphotransferase</fullName>
    </recommendedName>
</protein>
<evidence type="ECO:0008006" key="4">
    <source>
        <dbReference type="Google" id="ProtNLM"/>
    </source>
</evidence>
<proteinExistence type="predicted"/>
<dbReference type="InterPro" id="IPR051678">
    <property type="entry name" value="AGP_Transferase"/>
</dbReference>
<dbReference type="Proteomes" id="UP000076874">
    <property type="component" value="Unassembled WGS sequence"/>
</dbReference>